<keyword evidence="1" id="KW-0687">Ribonucleoprotein</keyword>
<name>A0A438HXZ5_VITVI</name>
<dbReference type="PANTHER" id="PTHR37248">
    <property type="entry name" value="TRANSLATION INITIATION FACTOR"/>
    <property type="match status" value="1"/>
</dbReference>
<evidence type="ECO:0000313" key="2">
    <source>
        <dbReference type="Proteomes" id="UP000288805"/>
    </source>
</evidence>
<gene>
    <name evidence="1" type="primary">RPL13AB_1</name>
    <name evidence="1" type="ORF">CK203_045442</name>
</gene>
<comment type="caution">
    <text evidence="1">The sequence shown here is derived from an EMBL/GenBank/DDBJ whole genome shotgun (WGS) entry which is preliminary data.</text>
</comment>
<accession>A0A438HXZ5</accession>
<organism evidence="1 2">
    <name type="scientific">Vitis vinifera</name>
    <name type="common">Grape</name>
    <dbReference type="NCBI Taxonomy" id="29760"/>
    <lineage>
        <taxon>Eukaryota</taxon>
        <taxon>Viridiplantae</taxon>
        <taxon>Streptophyta</taxon>
        <taxon>Embryophyta</taxon>
        <taxon>Tracheophyta</taxon>
        <taxon>Spermatophyta</taxon>
        <taxon>Magnoliopsida</taxon>
        <taxon>eudicotyledons</taxon>
        <taxon>Gunneridae</taxon>
        <taxon>Pentapetalae</taxon>
        <taxon>rosids</taxon>
        <taxon>Vitales</taxon>
        <taxon>Vitaceae</taxon>
        <taxon>Viteae</taxon>
        <taxon>Vitis</taxon>
    </lineage>
</organism>
<reference evidence="1 2" key="1">
    <citation type="journal article" date="2018" name="PLoS Genet.">
        <title>Population sequencing reveals clonal diversity and ancestral inbreeding in the grapevine cultivar Chardonnay.</title>
        <authorList>
            <person name="Roach M.J."/>
            <person name="Johnson D.L."/>
            <person name="Bohlmann J."/>
            <person name="van Vuuren H.J."/>
            <person name="Jones S.J."/>
            <person name="Pretorius I.S."/>
            <person name="Schmidt S.A."/>
            <person name="Borneman A.R."/>
        </authorList>
    </citation>
    <scope>NUCLEOTIDE SEQUENCE [LARGE SCALE GENOMIC DNA]</scope>
    <source>
        <strain evidence="2">cv. Chardonnay</strain>
        <tissue evidence="1">Leaf</tissue>
    </source>
</reference>
<protein>
    <submittedName>
        <fullName evidence="1">60S ribosomal protein L13a-2</fullName>
    </submittedName>
</protein>
<dbReference type="AlphaFoldDB" id="A0A438HXZ5"/>
<dbReference type="PANTHER" id="PTHR37248:SF1">
    <property type="entry name" value="TRANSLATION INITIATION FACTOR"/>
    <property type="match status" value="1"/>
</dbReference>
<sequence>MGQEGLQDASGADEAMRNAGGENMYVAVLHQMSRAYPVCFAVVPFFGGFEFSSKAVKMSRLGAGNMQIQDFVLEEPSETQIKGMIISNAPKVLRLQAGHKYCLLGRFPSEVGWNHYETVGWPHFAWPPS</sequence>
<dbReference type="GO" id="GO:0005840">
    <property type="term" value="C:ribosome"/>
    <property type="evidence" value="ECO:0007669"/>
    <property type="project" value="UniProtKB-KW"/>
</dbReference>
<proteinExistence type="predicted"/>
<keyword evidence="1" id="KW-0689">Ribosomal protein</keyword>
<dbReference type="Proteomes" id="UP000288805">
    <property type="component" value="Unassembled WGS sequence"/>
</dbReference>
<evidence type="ECO:0000313" key="1">
    <source>
        <dbReference type="EMBL" id="RVW89331.1"/>
    </source>
</evidence>
<dbReference type="EMBL" id="QGNW01000165">
    <property type="protein sequence ID" value="RVW89331.1"/>
    <property type="molecule type" value="Genomic_DNA"/>
</dbReference>